<dbReference type="Proteomes" id="UP000269221">
    <property type="component" value="Unassembled WGS sequence"/>
</dbReference>
<keyword evidence="3" id="KW-1185">Reference proteome</keyword>
<reference evidence="2 3" key="1">
    <citation type="submission" date="2018-07" db="EMBL/GenBank/DDBJ databases">
        <title>A high quality draft genome assembly of the barn swallow (H. rustica rustica).</title>
        <authorList>
            <person name="Formenti G."/>
            <person name="Chiara M."/>
            <person name="Poveda L."/>
            <person name="Francoijs K.-J."/>
            <person name="Bonisoli-Alquati A."/>
            <person name="Canova L."/>
            <person name="Gianfranceschi L."/>
            <person name="Horner D.S."/>
            <person name="Saino N."/>
        </authorList>
    </citation>
    <scope>NUCLEOTIDE SEQUENCE [LARGE SCALE GENOMIC DNA]</scope>
    <source>
        <strain evidence="2">Chelidonia</strain>
        <tissue evidence="2">Blood</tissue>
    </source>
</reference>
<dbReference type="AlphaFoldDB" id="A0A3M0KSE6"/>
<feature type="compositionally biased region" description="Polar residues" evidence="1">
    <location>
        <begin position="12"/>
        <end position="22"/>
    </location>
</feature>
<sequence length="77" mass="8453">MQAEMPPLAAQEVSNSTISEKFQSSPLEVFERRLDVELGGIKITDDTKLSGEVDIPDGCDAILRDVDKLKMHAVPLL</sequence>
<evidence type="ECO:0000313" key="3">
    <source>
        <dbReference type="Proteomes" id="UP000269221"/>
    </source>
</evidence>
<organism evidence="2 3">
    <name type="scientific">Hirundo rustica rustica</name>
    <dbReference type="NCBI Taxonomy" id="333673"/>
    <lineage>
        <taxon>Eukaryota</taxon>
        <taxon>Metazoa</taxon>
        <taxon>Chordata</taxon>
        <taxon>Craniata</taxon>
        <taxon>Vertebrata</taxon>
        <taxon>Euteleostomi</taxon>
        <taxon>Archelosauria</taxon>
        <taxon>Archosauria</taxon>
        <taxon>Dinosauria</taxon>
        <taxon>Saurischia</taxon>
        <taxon>Theropoda</taxon>
        <taxon>Coelurosauria</taxon>
        <taxon>Aves</taxon>
        <taxon>Neognathae</taxon>
        <taxon>Neoaves</taxon>
        <taxon>Telluraves</taxon>
        <taxon>Australaves</taxon>
        <taxon>Passeriformes</taxon>
        <taxon>Sylvioidea</taxon>
        <taxon>Hirundinidae</taxon>
        <taxon>Hirundo</taxon>
    </lineage>
</organism>
<evidence type="ECO:0000313" key="2">
    <source>
        <dbReference type="EMBL" id="RMC16219.1"/>
    </source>
</evidence>
<accession>A0A3M0KSE6</accession>
<comment type="caution">
    <text evidence="2">The sequence shown here is derived from an EMBL/GenBank/DDBJ whole genome shotgun (WGS) entry which is preliminary data.</text>
</comment>
<gene>
    <name evidence="2" type="ORF">DUI87_08434</name>
</gene>
<name>A0A3M0KSE6_HIRRU</name>
<protein>
    <submittedName>
        <fullName evidence="2">Uncharacterized protein</fullName>
    </submittedName>
</protein>
<feature type="region of interest" description="Disordered" evidence="1">
    <location>
        <begin position="1"/>
        <end position="22"/>
    </location>
</feature>
<evidence type="ECO:0000256" key="1">
    <source>
        <dbReference type="SAM" id="MobiDB-lite"/>
    </source>
</evidence>
<proteinExistence type="predicted"/>
<dbReference type="EMBL" id="QRBI01000104">
    <property type="protein sequence ID" value="RMC16219.1"/>
    <property type="molecule type" value="Genomic_DNA"/>
</dbReference>